<dbReference type="InterPro" id="IPR050107">
    <property type="entry name" value="ABC_carbohydrate_import_ATPase"/>
</dbReference>
<dbReference type="InterPro" id="IPR017871">
    <property type="entry name" value="ABC_transporter-like_CS"/>
</dbReference>
<dbReference type="SMART" id="SM00382">
    <property type="entry name" value="AAA"/>
    <property type="match status" value="2"/>
</dbReference>
<keyword evidence="3" id="KW-1003">Cell membrane</keyword>
<dbReference type="RefSeq" id="WP_160879119.1">
    <property type="nucleotide sequence ID" value="NZ_WUEK01000011.1"/>
</dbReference>
<feature type="domain" description="ABC transporter" evidence="12">
    <location>
        <begin position="19"/>
        <end position="250"/>
    </location>
</feature>
<name>A0A6L7F251_9ACTN</name>
<keyword evidence="9 11" id="KW-0472">Membrane</keyword>
<evidence type="ECO:0000256" key="11">
    <source>
        <dbReference type="SAM" id="Phobius"/>
    </source>
</evidence>
<keyword evidence="8 11" id="KW-1133">Transmembrane helix</keyword>
<dbReference type="InterPro" id="IPR027417">
    <property type="entry name" value="P-loop_NTPase"/>
</dbReference>
<dbReference type="Proteomes" id="UP000473325">
    <property type="component" value="Unassembled WGS sequence"/>
</dbReference>
<gene>
    <name evidence="13" type="ORF">GRQ65_16655</name>
</gene>
<keyword evidence="6" id="KW-0547">Nucleotide-binding</keyword>
<evidence type="ECO:0000256" key="1">
    <source>
        <dbReference type="ARBA" id="ARBA00004651"/>
    </source>
</evidence>
<reference evidence="13 14" key="1">
    <citation type="submission" date="2019-12" db="EMBL/GenBank/DDBJ databases">
        <authorList>
            <person name="Kun Z."/>
        </authorList>
    </citation>
    <scope>NUCLEOTIDE SEQUENCE [LARGE SCALE GENOMIC DNA]</scope>
    <source>
        <strain evidence="13 14">YIM 123512</strain>
    </source>
</reference>
<feature type="transmembrane region" description="Helical" evidence="11">
    <location>
        <begin position="616"/>
        <end position="635"/>
    </location>
</feature>
<dbReference type="SUPFAM" id="SSF52540">
    <property type="entry name" value="P-loop containing nucleoside triphosphate hydrolases"/>
    <property type="match status" value="2"/>
</dbReference>
<evidence type="ECO:0000256" key="5">
    <source>
        <dbReference type="ARBA" id="ARBA00022737"/>
    </source>
</evidence>
<evidence type="ECO:0000313" key="13">
    <source>
        <dbReference type="EMBL" id="MXG91181.1"/>
    </source>
</evidence>
<feature type="transmembrane region" description="Helical" evidence="11">
    <location>
        <begin position="684"/>
        <end position="702"/>
    </location>
</feature>
<dbReference type="Gene3D" id="3.40.50.300">
    <property type="entry name" value="P-loop containing nucleotide triphosphate hydrolases"/>
    <property type="match status" value="2"/>
</dbReference>
<evidence type="ECO:0000256" key="2">
    <source>
        <dbReference type="ARBA" id="ARBA00022448"/>
    </source>
</evidence>
<evidence type="ECO:0000256" key="6">
    <source>
        <dbReference type="ARBA" id="ARBA00022741"/>
    </source>
</evidence>
<evidence type="ECO:0000259" key="12">
    <source>
        <dbReference type="PROSITE" id="PS50893"/>
    </source>
</evidence>
<evidence type="ECO:0000256" key="8">
    <source>
        <dbReference type="ARBA" id="ARBA00022989"/>
    </source>
</evidence>
<evidence type="ECO:0000256" key="7">
    <source>
        <dbReference type="ARBA" id="ARBA00022840"/>
    </source>
</evidence>
<dbReference type="PANTHER" id="PTHR43790:SF9">
    <property type="entry name" value="GALACTOFURANOSE TRANSPORTER ATP-BINDING PROTEIN YTFR"/>
    <property type="match status" value="1"/>
</dbReference>
<feature type="transmembrane region" description="Helical" evidence="11">
    <location>
        <begin position="565"/>
        <end position="586"/>
    </location>
</feature>
<feature type="domain" description="ABC transporter" evidence="12">
    <location>
        <begin position="260"/>
        <end position="503"/>
    </location>
</feature>
<feature type="transmembrane region" description="Helical" evidence="11">
    <location>
        <begin position="536"/>
        <end position="553"/>
    </location>
</feature>
<keyword evidence="5" id="KW-0677">Repeat</keyword>
<evidence type="ECO:0000256" key="9">
    <source>
        <dbReference type="ARBA" id="ARBA00023136"/>
    </source>
</evidence>
<keyword evidence="2" id="KW-0813">Transport</keyword>
<keyword evidence="14" id="KW-1185">Reference proteome</keyword>
<organism evidence="13 14">
    <name type="scientific">Nocardioides flavescens</name>
    <dbReference type="NCBI Taxonomy" id="2691959"/>
    <lineage>
        <taxon>Bacteria</taxon>
        <taxon>Bacillati</taxon>
        <taxon>Actinomycetota</taxon>
        <taxon>Actinomycetes</taxon>
        <taxon>Propionibacteriales</taxon>
        <taxon>Nocardioidaceae</taxon>
        <taxon>Nocardioides</taxon>
    </lineage>
</organism>
<feature type="transmembrane region" description="Helical" evidence="11">
    <location>
        <begin position="765"/>
        <end position="785"/>
    </location>
</feature>
<dbReference type="PANTHER" id="PTHR43790">
    <property type="entry name" value="CARBOHYDRATE TRANSPORT ATP-BINDING PROTEIN MG119-RELATED"/>
    <property type="match status" value="1"/>
</dbReference>
<sequence length="845" mass="86718">MTETSTSAPATAPAPVPALRLHGVSKSYAGNPAVTDVHLEVLPAEVHALVGENGAGKSTLMGIAAGSLAADTGTVEIAGQELTSASPALAHELGLAVVYQHPAILDDLTVLENLLLAVPSARRTDPVKAWARAQLDRVGLDVDLSARASELRTAERQLLEIGKAVALQPKVLVLDEPTESLTQDQVERVFALVAELTAAGTAVIYISHRIAEVRRVADRITTLRNGIIRGTAATGTLTDDDIVEMVVGRALEAVFPPKHPDQGDVGLRVTGLSGAGFRDVDLVCRRGRIVGLAGVEGNGQREVIRALAGLGSVSAGEVVLQGEPLTVSTPGHVARRGVRFIPDDRTSEGLFADLSVRENMTVTHLPALARAGVVSTSREREAVAVGTAGTSIRAASDEVEVRTLSGGNQQKVIFARAMMTEPTLLLCDEPTRGVDVGARREIYQMLRELADDGASVVVLSSDAAELAGLCDDVTVLSAGRVAAQLHDDEVTEQAITGAALRSVHSRHDDADAPVAPEKKRSRGRDPLTWARRSDGAPGLLLLALAVVLAIVTTSRTPTFLGELNVQGLLVATTALGFVALGQLTVVMTGGIDLSAGPVLGLTIIVLSFTATDGGTVGVVTGALIALAVAAGVGLLNAGMVVLGGLPPIVATLATFVAVQGLTLLLRSTPGGLMDPTLLGLPYHAIGPVPIIFIVLVVVAVLAERLLRGAGGRALRATGSHRIAAERLGVRSGRATAAAYVLSSLGAGLAGIVVAGQIGIGDPTQGVSYTLTGITAVVLAGASVYGGRGSYPGVLAGALLLAMLSNASSFLGLDQAWQYWLPGGLMLVATAIAFRARGGQTVAGAH</sequence>
<dbReference type="CDD" id="cd06579">
    <property type="entry name" value="TM_PBP1_transp_AraH_like"/>
    <property type="match status" value="1"/>
</dbReference>
<keyword evidence="4 11" id="KW-0812">Transmembrane</keyword>
<accession>A0A6L7F251</accession>
<dbReference type="Pfam" id="PF02653">
    <property type="entry name" value="BPD_transp_2"/>
    <property type="match status" value="1"/>
</dbReference>
<evidence type="ECO:0000256" key="10">
    <source>
        <dbReference type="SAM" id="MobiDB-lite"/>
    </source>
</evidence>
<comment type="caution">
    <text evidence="13">The sequence shown here is derived from an EMBL/GenBank/DDBJ whole genome shotgun (WGS) entry which is preliminary data.</text>
</comment>
<dbReference type="PROSITE" id="PS50893">
    <property type="entry name" value="ABC_TRANSPORTER_2"/>
    <property type="match status" value="2"/>
</dbReference>
<dbReference type="PROSITE" id="PS00211">
    <property type="entry name" value="ABC_TRANSPORTER_1"/>
    <property type="match status" value="1"/>
</dbReference>
<feature type="transmembrane region" description="Helical" evidence="11">
    <location>
        <begin position="818"/>
        <end position="835"/>
    </location>
</feature>
<dbReference type="GO" id="GO:0005886">
    <property type="term" value="C:plasma membrane"/>
    <property type="evidence" value="ECO:0007669"/>
    <property type="project" value="UniProtKB-SubCell"/>
</dbReference>
<dbReference type="GO" id="GO:0005524">
    <property type="term" value="F:ATP binding"/>
    <property type="evidence" value="ECO:0007669"/>
    <property type="project" value="UniProtKB-KW"/>
</dbReference>
<evidence type="ECO:0000313" key="14">
    <source>
        <dbReference type="Proteomes" id="UP000473325"/>
    </source>
</evidence>
<feature type="transmembrane region" description="Helical" evidence="11">
    <location>
        <begin position="736"/>
        <end position="759"/>
    </location>
</feature>
<feature type="region of interest" description="Disordered" evidence="10">
    <location>
        <begin position="502"/>
        <end position="528"/>
    </location>
</feature>
<dbReference type="Pfam" id="PF00005">
    <property type="entry name" value="ABC_tran"/>
    <property type="match status" value="2"/>
</dbReference>
<evidence type="ECO:0000256" key="4">
    <source>
        <dbReference type="ARBA" id="ARBA00022692"/>
    </source>
</evidence>
<protein>
    <submittedName>
        <fullName evidence="13">ATP-binding cassette domain-containing protein</fullName>
    </submittedName>
</protein>
<proteinExistence type="predicted"/>
<dbReference type="GO" id="GO:0016887">
    <property type="term" value="F:ATP hydrolysis activity"/>
    <property type="evidence" value="ECO:0007669"/>
    <property type="project" value="InterPro"/>
</dbReference>
<dbReference type="GO" id="GO:0022857">
    <property type="term" value="F:transmembrane transporter activity"/>
    <property type="evidence" value="ECO:0007669"/>
    <property type="project" value="InterPro"/>
</dbReference>
<dbReference type="InterPro" id="IPR001851">
    <property type="entry name" value="ABC_transp_permease"/>
</dbReference>
<comment type="subcellular location">
    <subcellularLocation>
        <location evidence="1">Cell membrane</location>
        <topology evidence="1">Multi-pass membrane protein</topology>
    </subcellularLocation>
</comment>
<dbReference type="AlphaFoldDB" id="A0A6L7F251"/>
<dbReference type="CDD" id="cd03216">
    <property type="entry name" value="ABC_Carb_Monos_I"/>
    <property type="match status" value="1"/>
</dbReference>
<dbReference type="InterPro" id="IPR003593">
    <property type="entry name" value="AAA+_ATPase"/>
</dbReference>
<dbReference type="EMBL" id="WUEK01000011">
    <property type="protein sequence ID" value="MXG91181.1"/>
    <property type="molecule type" value="Genomic_DNA"/>
</dbReference>
<keyword evidence="7 13" id="KW-0067">ATP-binding</keyword>
<feature type="transmembrane region" description="Helical" evidence="11">
    <location>
        <begin position="792"/>
        <end position="812"/>
    </location>
</feature>
<dbReference type="CDD" id="cd03215">
    <property type="entry name" value="ABC_Carb_Monos_II"/>
    <property type="match status" value="1"/>
</dbReference>
<evidence type="ECO:0000256" key="3">
    <source>
        <dbReference type="ARBA" id="ARBA00022475"/>
    </source>
</evidence>
<feature type="transmembrane region" description="Helical" evidence="11">
    <location>
        <begin position="642"/>
        <end position="664"/>
    </location>
</feature>
<dbReference type="InterPro" id="IPR003439">
    <property type="entry name" value="ABC_transporter-like_ATP-bd"/>
</dbReference>